<dbReference type="EMBL" id="CP129675">
    <property type="protein sequence ID" value="XDS47021.1"/>
    <property type="molecule type" value="Genomic_DNA"/>
</dbReference>
<dbReference type="Pfam" id="PF25681">
    <property type="entry name" value="Phage_TTP_17"/>
    <property type="match status" value="1"/>
</dbReference>
<protein>
    <recommendedName>
        <fullName evidence="4">Phage major tail protein</fullName>
    </recommendedName>
</protein>
<proteinExistence type="predicted"/>
<evidence type="ECO:0008006" key="4">
    <source>
        <dbReference type="Google" id="ProtNLM"/>
    </source>
</evidence>
<dbReference type="RefSeq" id="WP_369342307.1">
    <property type="nucleotide sequence ID" value="NZ_CP129675.1"/>
</dbReference>
<dbReference type="InterPro" id="IPR058154">
    <property type="entry name" value="Bxb1_TTP-like"/>
</dbReference>
<evidence type="ECO:0000313" key="1">
    <source>
        <dbReference type="EMBL" id="XDS47021.1"/>
    </source>
</evidence>
<dbReference type="KEGG" id="bfk:QN062_04010"/>
<name>A0AB39UDW0_9BIFI</name>
<gene>
    <name evidence="3" type="ORF">QN062_04010</name>
    <name evidence="2" type="ORF">QN216_08025</name>
    <name evidence="1" type="ORF">QN217_02440</name>
</gene>
<accession>A0AB39UDW0</accession>
<reference evidence="1" key="1">
    <citation type="submission" date="2023-07" db="EMBL/GenBank/DDBJ databases">
        <title>Bifidobacterium aquikefiriaerophilum sp. nov. and Bifidobacterium eccum sp. nov., isolated from water kefir.</title>
        <authorList>
            <person name="Breselge S."/>
            <person name="Bellassi P."/>
            <person name="Barcenilla C."/>
            <person name="Alvarez-Ordonez A."/>
            <person name="Morelli L."/>
            <person name="Cotter P.D."/>
        </authorList>
    </citation>
    <scope>NUCLEOTIDE SEQUENCE</scope>
    <source>
        <strain evidence="3">WK012_4_13</strain>
        <strain evidence="2">WK013_4_14</strain>
        <strain evidence="1">WK048_4_13</strain>
    </source>
</reference>
<evidence type="ECO:0000313" key="2">
    <source>
        <dbReference type="EMBL" id="XDS48274.1"/>
    </source>
</evidence>
<organism evidence="1">
    <name type="scientific">Bifidobacterium fermentum</name>
    <dbReference type="NCBI Taxonomy" id="3059035"/>
    <lineage>
        <taxon>Bacteria</taxon>
        <taxon>Bacillati</taxon>
        <taxon>Actinomycetota</taxon>
        <taxon>Actinomycetes</taxon>
        <taxon>Bifidobacteriales</taxon>
        <taxon>Bifidobacteriaceae</taxon>
        <taxon>Bifidobacterium</taxon>
    </lineage>
</organism>
<evidence type="ECO:0000313" key="3">
    <source>
        <dbReference type="EMBL" id="XDS51343.1"/>
    </source>
</evidence>
<dbReference type="AlphaFoldDB" id="A0AB39UDW0"/>
<dbReference type="EMBL" id="CP129682">
    <property type="protein sequence ID" value="XDS48274.1"/>
    <property type="molecule type" value="Genomic_DNA"/>
</dbReference>
<dbReference type="EMBL" id="CP129683">
    <property type="protein sequence ID" value="XDS51343.1"/>
    <property type="molecule type" value="Genomic_DNA"/>
</dbReference>
<sequence>MANNAENVSFGKPNVAGVFYTAPYGTALPTDATTTLPEAWKNNGYVSDDGITNSTDTDNSTIVEMGGKTVLTEITSYAESYQMTLIEILNADAAKTRYGDDNVTTDANGGLSITHNLPDGNFSGVIELAINGGKVDRIVIPNITRSEFGDRTFVGTDAMGYDVTLAANAYDAYDGGTSREYIAKVATTTGGE</sequence>